<dbReference type="InterPro" id="IPR028082">
    <property type="entry name" value="Peripla_BP_I"/>
</dbReference>
<gene>
    <name evidence="5" type="ORF">WKW80_14945</name>
</gene>
<accession>A0ABU8VZR3</accession>
<proteinExistence type="inferred from homology"/>
<evidence type="ECO:0000259" key="4">
    <source>
        <dbReference type="Pfam" id="PF13458"/>
    </source>
</evidence>
<dbReference type="Pfam" id="PF13458">
    <property type="entry name" value="Peripla_BP_6"/>
    <property type="match status" value="1"/>
</dbReference>
<reference evidence="5 6" key="1">
    <citation type="submission" date="2024-03" db="EMBL/GenBank/DDBJ databases">
        <title>Novel species of the genus Variovorax.</title>
        <authorList>
            <person name="Liu Q."/>
            <person name="Xin Y.-H."/>
        </authorList>
    </citation>
    <scope>NUCLEOTIDE SEQUENCE [LARGE SCALE GENOMIC DNA]</scope>
    <source>
        <strain evidence="5 6">KACC 18501</strain>
    </source>
</reference>
<dbReference type="PANTHER" id="PTHR30483">
    <property type="entry name" value="LEUCINE-SPECIFIC-BINDING PROTEIN"/>
    <property type="match status" value="1"/>
</dbReference>
<evidence type="ECO:0000256" key="3">
    <source>
        <dbReference type="SAM" id="SignalP"/>
    </source>
</evidence>
<dbReference type="Gene3D" id="3.40.50.2300">
    <property type="match status" value="2"/>
</dbReference>
<dbReference type="RefSeq" id="WP_340364351.1">
    <property type="nucleotide sequence ID" value="NZ_JBBKZV010000007.1"/>
</dbReference>
<keyword evidence="2 3" id="KW-0732">Signal</keyword>
<organism evidence="5 6">
    <name type="scientific">Variovorax humicola</name>
    <dbReference type="NCBI Taxonomy" id="1769758"/>
    <lineage>
        <taxon>Bacteria</taxon>
        <taxon>Pseudomonadati</taxon>
        <taxon>Pseudomonadota</taxon>
        <taxon>Betaproteobacteria</taxon>
        <taxon>Burkholderiales</taxon>
        <taxon>Comamonadaceae</taxon>
        <taxon>Variovorax</taxon>
    </lineage>
</organism>
<dbReference type="InterPro" id="IPR051010">
    <property type="entry name" value="BCAA_transport"/>
</dbReference>
<dbReference type="SUPFAM" id="SSF53822">
    <property type="entry name" value="Periplasmic binding protein-like I"/>
    <property type="match status" value="1"/>
</dbReference>
<dbReference type="PANTHER" id="PTHR30483:SF37">
    <property type="entry name" value="ABC TRANSPORTER SUBSTRATE-BINDING PROTEIN"/>
    <property type="match status" value="1"/>
</dbReference>
<dbReference type="EMBL" id="JBBKZV010000007">
    <property type="protein sequence ID" value="MEJ8823317.1"/>
    <property type="molecule type" value="Genomic_DNA"/>
</dbReference>
<dbReference type="CDD" id="cd06338">
    <property type="entry name" value="PBP1_ABC_ligand_binding-like"/>
    <property type="match status" value="1"/>
</dbReference>
<evidence type="ECO:0000313" key="5">
    <source>
        <dbReference type="EMBL" id="MEJ8823317.1"/>
    </source>
</evidence>
<comment type="caution">
    <text evidence="5">The sequence shown here is derived from an EMBL/GenBank/DDBJ whole genome shotgun (WGS) entry which is preliminary data.</text>
</comment>
<keyword evidence="6" id="KW-1185">Reference proteome</keyword>
<feature type="domain" description="Leucine-binding protein" evidence="4">
    <location>
        <begin position="35"/>
        <end position="378"/>
    </location>
</feature>
<sequence length="399" mass="43564">MNLFHLTRRAVSTAIAGVLLSSMAAGALAQGAPAVRLGFSMARTGMLANATPSQLNTYELWREQVNARGGLNVGGVMRKVEFVTYDDQSRPDQAVRIYEKLITDDKVDLLLAPWGTPFHISIAPVLEKYKFPMVGNTAASVALRQVKPGYIWFPTSAIPDRLGSELAAMLKAQNVKSVAVLANVLPFTKEIKTFLEPELKKAGIEVKLSTDYPPDIKDMTSTLTQVKQLNPDAVIALAYPGDSVLYAKQAKELGIASPYQFVAVGPSDAFFPKAVGASSTEGVITIAHWAPKAEWKGSQAFYDAYVKKFGEEPDYLNSSLAWMSLEILETAVAKNGLDKARIREQISTDTFQTINGPVRFNGVENAITPTAFVQYQKGKMQLVWPQSMATGPLQTKKAW</sequence>
<name>A0ABU8VZR3_9BURK</name>
<feature type="signal peptide" evidence="3">
    <location>
        <begin position="1"/>
        <end position="29"/>
    </location>
</feature>
<dbReference type="InterPro" id="IPR028081">
    <property type="entry name" value="Leu-bd"/>
</dbReference>
<evidence type="ECO:0000256" key="2">
    <source>
        <dbReference type="ARBA" id="ARBA00022729"/>
    </source>
</evidence>
<dbReference type="Proteomes" id="UP001363010">
    <property type="component" value="Unassembled WGS sequence"/>
</dbReference>
<protein>
    <submittedName>
        <fullName evidence="5">Amino acid ABC transporter substrate-binding protein</fullName>
    </submittedName>
</protein>
<comment type="similarity">
    <text evidence="1">Belongs to the leucine-binding protein family.</text>
</comment>
<evidence type="ECO:0000256" key="1">
    <source>
        <dbReference type="ARBA" id="ARBA00010062"/>
    </source>
</evidence>
<evidence type="ECO:0000313" key="6">
    <source>
        <dbReference type="Proteomes" id="UP001363010"/>
    </source>
</evidence>
<feature type="chain" id="PRO_5046787992" evidence="3">
    <location>
        <begin position="30"/>
        <end position="399"/>
    </location>
</feature>